<gene>
    <name evidence="2" type="ORF">A3C95_02150</name>
</gene>
<name>A0A1F6E276_9BACT</name>
<feature type="domain" description="N-acetyltransferase" evidence="1">
    <location>
        <begin position="158"/>
        <end position="294"/>
    </location>
</feature>
<dbReference type="STRING" id="1798499.A3C95_02150"/>
<evidence type="ECO:0000259" key="1">
    <source>
        <dbReference type="PROSITE" id="PS51186"/>
    </source>
</evidence>
<dbReference type="PROSITE" id="PS51186">
    <property type="entry name" value="GNAT"/>
    <property type="match status" value="2"/>
</dbReference>
<accession>A0A1F6E276</accession>
<dbReference type="EMBL" id="MFLM01000022">
    <property type="protein sequence ID" value="OGG67799.1"/>
    <property type="molecule type" value="Genomic_DNA"/>
</dbReference>
<dbReference type="AlphaFoldDB" id="A0A1F6E276"/>
<dbReference type="Gene3D" id="3.40.630.30">
    <property type="match status" value="2"/>
</dbReference>
<comment type="caution">
    <text evidence="2">The sequence shown here is derived from an EMBL/GenBank/DDBJ whole genome shotgun (WGS) entry which is preliminary data.</text>
</comment>
<feature type="domain" description="N-acetyltransferase" evidence="1">
    <location>
        <begin position="1"/>
        <end position="157"/>
    </location>
</feature>
<protein>
    <recommendedName>
        <fullName evidence="1">N-acetyltransferase domain-containing protein</fullName>
    </recommendedName>
</protein>
<dbReference type="SUPFAM" id="SSF55729">
    <property type="entry name" value="Acyl-CoA N-acyltransferases (Nat)"/>
    <property type="match status" value="2"/>
</dbReference>
<dbReference type="InterPro" id="IPR016181">
    <property type="entry name" value="Acyl_CoA_acyltransferase"/>
</dbReference>
<dbReference type="InterPro" id="IPR000182">
    <property type="entry name" value="GNAT_dom"/>
</dbReference>
<proteinExistence type="predicted"/>
<dbReference type="Proteomes" id="UP000177107">
    <property type="component" value="Unassembled WGS sequence"/>
</dbReference>
<dbReference type="GO" id="GO:0016747">
    <property type="term" value="F:acyltransferase activity, transferring groups other than amino-acyl groups"/>
    <property type="evidence" value="ECO:0007669"/>
    <property type="project" value="InterPro"/>
</dbReference>
<organism evidence="2 3">
    <name type="scientific">Candidatus Kaiserbacteria bacterium RIFCSPHIGHO2_02_FULL_56_30</name>
    <dbReference type="NCBI Taxonomy" id="1798499"/>
    <lineage>
        <taxon>Bacteria</taxon>
        <taxon>Candidatus Kaiseribacteriota</taxon>
    </lineage>
</organism>
<evidence type="ECO:0000313" key="3">
    <source>
        <dbReference type="Proteomes" id="UP000177107"/>
    </source>
</evidence>
<dbReference type="Pfam" id="PF00583">
    <property type="entry name" value="Acetyltransf_1"/>
    <property type="match status" value="1"/>
</dbReference>
<sequence length="294" mass="34077">MNKNDISLLRFSPHTSDREITEQHEISTDASCWITLRLGKVIGFCWGYPISPTELERKLDISVVDAIKEHFGEVNFVAYQDELGVIETERNRKIARQLFEKRLEDFEAQKLEIGIVRTRELPEASVTYKWFTEKLGYHVLARYPDGDGRVVLGQGLDEVRRRLKKESVMNKWDVLSEAMYAENRDDEVFLKERITPERLREAYGRNRAVIIEQGDRIVGIGALWETDHPQWLELGSFFVPRDMRGGGIGSRIYRQRLELVPGGMRCFTVTHNPKAVQLAKRHGFSSLTVRRLDN</sequence>
<evidence type="ECO:0000313" key="2">
    <source>
        <dbReference type="EMBL" id="OGG67799.1"/>
    </source>
</evidence>
<reference evidence="2 3" key="1">
    <citation type="journal article" date="2016" name="Nat. Commun.">
        <title>Thousands of microbial genomes shed light on interconnected biogeochemical processes in an aquifer system.</title>
        <authorList>
            <person name="Anantharaman K."/>
            <person name="Brown C.T."/>
            <person name="Hug L.A."/>
            <person name="Sharon I."/>
            <person name="Castelle C.J."/>
            <person name="Probst A.J."/>
            <person name="Thomas B.C."/>
            <person name="Singh A."/>
            <person name="Wilkins M.J."/>
            <person name="Karaoz U."/>
            <person name="Brodie E.L."/>
            <person name="Williams K.H."/>
            <person name="Hubbard S.S."/>
            <person name="Banfield J.F."/>
        </authorList>
    </citation>
    <scope>NUCLEOTIDE SEQUENCE [LARGE SCALE GENOMIC DNA]</scope>
</reference>
<dbReference type="CDD" id="cd04301">
    <property type="entry name" value="NAT_SF"/>
    <property type="match status" value="1"/>
</dbReference>